<dbReference type="SUPFAM" id="SSF53756">
    <property type="entry name" value="UDP-Glycosyltransferase/glycogen phosphorylase"/>
    <property type="match status" value="1"/>
</dbReference>
<dbReference type="PANTHER" id="PTHR21015">
    <property type="entry name" value="UDP-N-ACETYLGLUCOSAMINE--N-ACETYLMURAMYL-(PENTAPEPTIDE) PYROPHOSPHORYL-UNDECAPRENOL N-ACETYLGLUCOSAMINE TRANSFERASE 1"/>
    <property type="match status" value="1"/>
</dbReference>
<keyword evidence="2" id="KW-0132">Cell division</keyword>
<dbReference type="CDD" id="cd03785">
    <property type="entry name" value="GT28_MurG"/>
    <property type="match status" value="1"/>
</dbReference>
<evidence type="ECO:0000259" key="11">
    <source>
        <dbReference type="Pfam" id="PF04101"/>
    </source>
</evidence>
<keyword evidence="6" id="KW-0573">Peptidoglycan synthesis</keyword>
<keyword evidence="4" id="KW-0808">Transferase</keyword>
<feature type="domain" description="Glycosyltransferase family 28 N-terminal" evidence="10">
    <location>
        <begin position="11"/>
        <end position="154"/>
    </location>
</feature>
<organism evidence="13">
    <name type="scientific">freshwater metagenome</name>
    <dbReference type="NCBI Taxonomy" id="449393"/>
    <lineage>
        <taxon>unclassified sequences</taxon>
        <taxon>metagenomes</taxon>
        <taxon>ecological metagenomes</taxon>
    </lineage>
</organism>
<keyword evidence="9" id="KW-0961">Cell wall biogenesis/degradation</keyword>
<accession>A0A6J7L3I2</accession>
<dbReference type="Gene3D" id="3.40.50.2000">
    <property type="entry name" value="Glycogen Phosphorylase B"/>
    <property type="match status" value="2"/>
</dbReference>
<dbReference type="InterPro" id="IPR006009">
    <property type="entry name" value="GlcNAc_MurG"/>
</dbReference>
<evidence type="ECO:0000256" key="2">
    <source>
        <dbReference type="ARBA" id="ARBA00022618"/>
    </source>
</evidence>
<evidence type="ECO:0000256" key="9">
    <source>
        <dbReference type="ARBA" id="ARBA00023316"/>
    </source>
</evidence>
<dbReference type="Pfam" id="PF04101">
    <property type="entry name" value="Glyco_tran_28_C"/>
    <property type="match status" value="1"/>
</dbReference>
<evidence type="ECO:0000256" key="1">
    <source>
        <dbReference type="ARBA" id="ARBA00022475"/>
    </source>
</evidence>
<evidence type="ECO:0000256" key="7">
    <source>
        <dbReference type="ARBA" id="ARBA00023136"/>
    </source>
</evidence>
<keyword evidence="5" id="KW-0133">Cell shape</keyword>
<feature type="domain" description="Glycosyl transferase family 28 C-terminal" evidence="11">
    <location>
        <begin position="201"/>
        <end position="357"/>
    </location>
</feature>
<proteinExistence type="inferred from homology"/>
<evidence type="ECO:0000259" key="10">
    <source>
        <dbReference type="Pfam" id="PF03033"/>
    </source>
</evidence>
<keyword evidence="7" id="KW-0472">Membrane</keyword>
<dbReference type="GO" id="GO:0009252">
    <property type="term" value="P:peptidoglycan biosynthetic process"/>
    <property type="evidence" value="ECO:0007669"/>
    <property type="project" value="UniProtKB-KW"/>
</dbReference>
<dbReference type="InterPro" id="IPR004276">
    <property type="entry name" value="GlycoTrans_28_N"/>
</dbReference>
<dbReference type="GO" id="GO:0008360">
    <property type="term" value="P:regulation of cell shape"/>
    <property type="evidence" value="ECO:0007669"/>
    <property type="project" value="UniProtKB-KW"/>
</dbReference>
<evidence type="ECO:0000256" key="8">
    <source>
        <dbReference type="ARBA" id="ARBA00023306"/>
    </source>
</evidence>
<dbReference type="EMBL" id="CAFBNR010000027">
    <property type="protein sequence ID" value="CAB4962581.1"/>
    <property type="molecule type" value="Genomic_DNA"/>
</dbReference>
<evidence type="ECO:0000256" key="6">
    <source>
        <dbReference type="ARBA" id="ARBA00022984"/>
    </source>
</evidence>
<reference evidence="13" key="1">
    <citation type="submission" date="2020-05" db="EMBL/GenBank/DDBJ databases">
        <authorList>
            <person name="Chiriac C."/>
            <person name="Salcher M."/>
            <person name="Ghai R."/>
            <person name="Kavagutti S V."/>
        </authorList>
    </citation>
    <scope>NUCLEOTIDE SEQUENCE</scope>
</reference>
<dbReference type="GO" id="GO:0005975">
    <property type="term" value="P:carbohydrate metabolic process"/>
    <property type="evidence" value="ECO:0007669"/>
    <property type="project" value="InterPro"/>
</dbReference>
<dbReference type="GO" id="GO:0071555">
    <property type="term" value="P:cell wall organization"/>
    <property type="evidence" value="ECO:0007669"/>
    <property type="project" value="UniProtKB-KW"/>
</dbReference>
<dbReference type="Pfam" id="PF03033">
    <property type="entry name" value="Glyco_transf_28"/>
    <property type="match status" value="1"/>
</dbReference>
<evidence type="ECO:0000256" key="4">
    <source>
        <dbReference type="ARBA" id="ARBA00022679"/>
    </source>
</evidence>
<dbReference type="HAMAP" id="MF_00033">
    <property type="entry name" value="MurG"/>
    <property type="match status" value="1"/>
</dbReference>
<dbReference type="PANTHER" id="PTHR21015:SF22">
    <property type="entry name" value="GLYCOSYLTRANSFERASE"/>
    <property type="match status" value="1"/>
</dbReference>
<evidence type="ECO:0000256" key="3">
    <source>
        <dbReference type="ARBA" id="ARBA00022676"/>
    </source>
</evidence>
<dbReference type="GO" id="GO:0050511">
    <property type="term" value="F:undecaprenyldiphospho-muramoylpentapeptide beta-N-acetylglucosaminyltransferase activity"/>
    <property type="evidence" value="ECO:0007669"/>
    <property type="project" value="InterPro"/>
</dbReference>
<gene>
    <name evidence="12" type="ORF">UFOPK3573_00392</name>
    <name evidence="13" type="ORF">UFOPK3879_00721</name>
</gene>
<evidence type="ECO:0000313" key="12">
    <source>
        <dbReference type="EMBL" id="CAB4896015.1"/>
    </source>
</evidence>
<name>A0A6J7L3I2_9ZZZZ</name>
<dbReference type="EMBL" id="CAFBMJ010000018">
    <property type="protein sequence ID" value="CAB4896015.1"/>
    <property type="molecule type" value="Genomic_DNA"/>
</dbReference>
<keyword evidence="3" id="KW-0328">Glycosyltransferase</keyword>
<evidence type="ECO:0000313" key="13">
    <source>
        <dbReference type="EMBL" id="CAB4962581.1"/>
    </source>
</evidence>
<keyword evidence="1" id="KW-1003">Cell membrane</keyword>
<sequence>MVAPAPTTYAVITGGATSGHVVPALSIIELLVEAGHPRETLMYVGSDRGVETTLVPQTGIRCVFLGVDGLQRGMSLSKIKRNLRMLPTMMRATQLATQVLVQHRPRVVVSVGGYVSAPICRAARHLKIPVVTCSYDSKPGMATKMQARYAAAVAVAHEPSTLRRAQLTGAPVRAELRSLDCDASRVASRMRLGFSANAKLVVVMGGSLGSAVLNSATEHLLAQIESSSLSNVAILHIAGSRYMNNLTLPSEMKRSDGSIMYQRIAYSSNMHDIYAAADLVVARAGASTVAEIATVGIASMLIPWKDAAENHQLTNARSLSDHGGAVLLEESQLTDEVFSRQIFELLSDDTKRVRIAQAARKLGDVHRNCSIASVIAHAAEVVVR</sequence>
<dbReference type="AlphaFoldDB" id="A0A6J7L3I2"/>
<dbReference type="InterPro" id="IPR007235">
    <property type="entry name" value="Glyco_trans_28_C"/>
</dbReference>
<keyword evidence="8" id="KW-0131">Cell cycle</keyword>
<protein>
    <submittedName>
        <fullName evidence="13">Unannotated protein</fullName>
    </submittedName>
</protein>
<dbReference type="GO" id="GO:0051301">
    <property type="term" value="P:cell division"/>
    <property type="evidence" value="ECO:0007669"/>
    <property type="project" value="UniProtKB-KW"/>
</dbReference>
<evidence type="ECO:0000256" key="5">
    <source>
        <dbReference type="ARBA" id="ARBA00022960"/>
    </source>
</evidence>